<dbReference type="Pfam" id="PF13350">
    <property type="entry name" value="Y_phosphatase3"/>
    <property type="match status" value="1"/>
</dbReference>
<accession>A0A369M7H8</accession>
<evidence type="ECO:0000313" key="3">
    <source>
        <dbReference type="Proteomes" id="UP000253970"/>
    </source>
</evidence>
<dbReference type="AlphaFoldDB" id="A0A369M7H8"/>
<dbReference type="SUPFAM" id="SSF52799">
    <property type="entry name" value="(Phosphotyrosine protein) phosphatases II"/>
    <property type="match status" value="1"/>
</dbReference>
<evidence type="ECO:0000256" key="1">
    <source>
        <dbReference type="ARBA" id="ARBA00009580"/>
    </source>
</evidence>
<dbReference type="GO" id="GO:0004721">
    <property type="term" value="F:phosphoprotein phosphatase activity"/>
    <property type="evidence" value="ECO:0007669"/>
    <property type="project" value="InterPro"/>
</dbReference>
<dbReference type="PANTHER" id="PTHR31126:SF1">
    <property type="entry name" value="TYROSINE SPECIFIC PROTEIN PHOSPHATASES DOMAIN-CONTAINING PROTEIN"/>
    <property type="match status" value="1"/>
</dbReference>
<comment type="similarity">
    <text evidence="1">Belongs to the protein-tyrosine phosphatase family.</text>
</comment>
<dbReference type="InterPro" id="IPR026893">
    <property type="entry name" value="Tyr/Ser_Pase_IphP-type"/>
</dbReference>
<comment type="caution">
    <text evidence="2">The sequence shown here is derived from an EMBL/GenBank/DDBJ whole genome shotgun (WGS) entry which is preliminary data.</text>
</comment>
<organism evidence="2 3">
    <name type="scientific">Eggerthella lenta</name>
    <name type="common">Eubacterium lentum</name>
    <dbReference type="NCBI Taxonomy" id="84112"/>
    <lineage>
        <taxon>Bacteria</taxon>
        <taxon>Bacillati</taxon>
        <taxon>Actinomycetota</taxon>
        <taxon>Coriobacteriia</taxon>
        <taxon>Eggerthellales</taxon>
        <taxon>Eggerthellaceae</taxon>
        <taxon>Eggerthella</taxon>
    </lineage>
</organism>
<reference evidence="2 3" key="1">
    <citation type="journal article" date="2018" name="Elife">
        <title>Discovery and characterization of a prevalent human gut bacterial enzyme sufficient for the inactivation of a family of plant toxins.</title>
        <authorList>
            <person name="Koppel N."/>
            <person name="Bisanz J.E."/>
            <person name="Pandelia M.E."/>
            <person name="Turnbaugh P.J."/>
            <person name="Balskus E.P."/>
        </authorList>
    </citation>
    <scope>NUCLEOTIDE SEQUENCE [LARGE SCALE GENOMIC DNA]</scope>
    <source>
        <strain evidence="2 3">W1 BHI 6</strain>
    </source>
</reference>
<gene>
    <name evidence="2" type="ORF">C1875_13460</name>
</gene>
<dbReference type="EMBL" id="PPTU01000030">
    <property type="protein sequence ID" value="RDB67382.1"/>
    <property type="molecule type" value="Genomic_DNA"/>
</dbReference>
<dbReference type="Gene3D" id="3.90.190.10">
    <property type="entry name" value="Protein tyrosine phosphatase superfamily"/>
    <property type="match status" value="1"/>
</dbReference>
<dbReference type="RefSeq" id="WP_114534555.1">
    <property type="nucleotide sequence ID" value="NZ_JAQDVM010000020.1"/>
</dbReference>
<dbReference type="PANTHER" id="PTHR31126">
    <property type="entry name" value="TYROSINE-PROTEIN PHOSPHATASE"/>
    <property type="match status" value="1"/>
</dbReference>
<dbReference type="InterPro" id="IPR029021">
    <property type="entry name" value="Prot-tyrosine_phosphatase-like"/>
</dbReference>
<protein>
    <submittedName>
        <fullName evidence="2">Protein-tyrosine-phosphatase</fullName>
    </submittedName>
</protein>
<name>A0A369M7H8_EGGLN</name>
<evidence type="ECO:0000313" key="2">
    <source>
        <dbReference type="EMBL" id="RDB67382.1"/>
    </source>
</evidence>
<dbReference type="Proteomes" id="UP000253970">
    <property type="component" value="Unassembled WGS sequence"/>
</dbReference>
<sequence>MSQLDTVPTDFAPAIGIAPAEGLESEEGGRIVLEGLPNTRDVGGLPTDDGRYVKHARLLRSGALDHATARDLEVLLDDYQVRTVIDLRTEEERKEHPDPQDGLMGVRFADAPVLSASTFGVTREGGMMQALKMLRTVQKNPSSIMEEVYERMMLDEQSQRGFAQFFDDVLATEDGSVLWHCTIGKDRAGLAAALLLHALGVKREAVEQDYLATNKYVQSETQNIMDALSSFGLGDKLDKSIHVINSADPRFLHAALDAVEKQYGSLDAYVRDQLSVTDEKREALRARYLTDDPRG</sequence>
<proteinExistence type="inferred from homology"/>